<dbReference type="PANTHER" id="PTHR43392">
    <property type="entry name" value="AAA-TYPE ATPASE FAMILY PROTEIN / ANKYRIN REPEAT FAMILY PROTEIN"/>
    <property type="match status" value="1"/>
</dbReference>
<feature type="compositionally biased region" description="Polar residues" evidence="6">
    <location>
        <begin position="2246"/>
        <end position="2259"/>
    </location>
</feature>
<dbReference type="Gene3D" id="3.40.50.300">
    <property type="entry name" value="P-loop containing nucleotide triphosphate hydrolases"/>
    <property type="match status" value="5"/>
</dbReference>
<keyword evidence="2" id="KW-0547">Nucleotide-binding</keyword>
<feature type="region of interest" description="Disordered" evidence="6">
    <location>
        <begin position="1940"/>
        <end position="2016"/>
    </location>
</feature>
<dbReference type="InterPro" id="IPR027417">
    <property type="entry name" value="P-loop_NTPase"/>
</dbReference>
<sequence length="2307" mass="256773">MADEAAENRLANLTKLFNAVIHGRRELKNAADGGRFLEALCAQKDASKCVESIVAASGGLTAVAKAFRFSGDSAFLNGRATSVLRYLADPAVRQLYGGQFLHRVLEQIVQPPTFWNTLVEAHYAQDLSDEATAVFAWLLAELLCDRSGELPDVRDVSEYITGNRSFIGSDHIEVRNLGHKIKHVLESTSADTSAEGPGGRHDNDHSDYRKIKLLPTADEFSFTDRPFYRRADSINSVELSQRSHIHLDNQFRLLREDLLGELRNDFQISIGAKKGRRKLVLKKLELIGIDCGLPVRRRPCAIKLQCNDDIPQLKRFSDSSSRKKHLSDNRNLLKNQSLGCLVSNGDIVAFVSVDRDETQLSQLPPVIKLRITDDEALKKVLIASKVTRVFDFIQVDTAVFAYEPILRCIQDMLEIPLHEQLLDPTLGPQEAVSGIQPTRMIESIGQNWEQDLQDTVSATRNVKLDSAQAQSLLNGLSQRVSLIQGPPDYLEFSEDSEFFDAFQMPEHEEGMTVVGRDNKKIDDAYLINEWMHGRNAGIFHAIAEKQFPGVWTLDKKARNALCMKWTKAIIEDDASKVTDLVSFILKGKRIIGCTTTAAAKYNEEIREASPGIVIVEEAGEILEIHILTALSANTKQLVMIGDHKQLRPKVSNYSLTAEKGDGYDLNVSMFERLVVAGMPHTTLNLQHRMRPEISTLVRSLTYPELEDAPGTKQRPSLRGFQDNVIFVSHDQPELNAESIADRRDEDQRSSKENEYEVDMVLKCVRYLGQQGYSTDKMVILTPYLGQLYRLVKTLSQLEDSDPWLNDLDSFELVRAGLLTPAGADISKKRIKISTIDNYQGEESDIVIATLTRSNSLGDIGFMAAPQRVNVLLSRARDALIMIGNAATFMNSRKGKDVWVPLMEQLNRQGHVYNGFPVKCEQHPDRSALLTSSEAFDECKAEIEAAERKRQRDYKLEQERLVKQREYAAKLAELDDEMAHEKRLLRNMSEDKDRQSVLAQKRQDLQNLRDQKLNPQEEGDSPQSTLHPSKPATVVKSNSASQAVTRDPPAPPTSSSIAPNIPDSDDNVSVRSDSSDRGSPTPSGNGTPRDEHQLPVLNRSEAKDDWDWQKNFEGASNQALDDLIDMIGLESVKQKFLAIKAKVDTQIRQNVSLKGERFGVALLGNPGTGKTTVARLYGQFLTSVGALPGNHFLETSGSKLANEGVSKCKDCIEEILKADGGIFFIDEAYQLVSGNNAGGKAVLDFLLAEIENLTGQVVFVFAGYRKQMENFFAHNPGIPSRIPSTMEFDDYTDEELHHIYAHYVNKKYKNRMKVEAGMGGLYARIVARRIGRGRGREGFGNARAMQNQIQIITERQAIRLRKQRRAGIPSDDQLLTKEDMIGPEPALVLKNNPAWKKLQNMIGLQSVKDSVQVLLDSLQHNYHRELAEKPILQYSLNRCFIGSPGTGKTTVAKIYGQILADIGMLSDGEVVVKNPSDFVGDVLGASETKTRGILASTMGKVLIIDEAYMLRTGAGRNPDPYKAAVIDTIVAEIQSLPGEDRCVLLLGYKDQMEEMFRDVNPGLARRFPLDSSFVFDDFDDTDLRRIFDVKLKDIGYSATDQAKKVATEVLQRARNKPNFGNAGEVDIILDRAKALHQKHLAAGKTKSLDTLGAIDFDPDFDRTQRAATNLPKLFQDTVGCQDLIQRFQGYQKTVANLQSLGMDPRGEIPFNFLFKGPPGTGKTTTAQKMGKVFYDMGFLAQAKVEECSATDLIGEYVGHTGPKVQKQLEKALGKVLFIDEAYRLAEGHFATEAMDELVDCLTKPKFAGKLITILAGYDQDIDRLMSSNPGLNSRFSETIYFPHLDPETCVALLTKAFQKRAKQVPLDLSVLDAATPETKRELLNRFTTLSGLSFWGNGRDVNSLARMMFSELISTAVPPITQLILTEEIIFRAMDSTIKERSSRKKSVGVQQFPGRQGSAPLPQPQRSNAPTPPNTGFSTSSSKAPPASTKAPPKAKDPHKPPVKADADVSSSDEEPNDLASILGLLSIQRDPGVSDEVWEQLQQDKHAAIARERNYLAMQEEKRKEEAQLEALRRAELEEMIEEERRKIEQKRIQAELERRKKEVERLEVEKKRKEEKKRQEKVRKLGRCPMGFIWVRQSADPPNQIASLSLGLPDPTIRDSPTPAVQFLLSSHPSHPIDNTSAPLPLLTKCPPPNGTLTPTSPQLQPPPHPLPQTSYPHPSPPLPLPSNLPTPRATSPDTPPKPTTASNHNTTATPDISSGGELPSKLISQRTVGSKNRRILTPVSMATLRLICMRMGRGKMDSRE</sequence>
<feature type="region of interest" description="Disordered" evidence="6">
    <location>
        <begin position="2141"/>
        <end position="2277"/>
    </location>
</feature>
<dbReference type="CDD" id="cd17936">
    <property type="entry name" value="EEXXEc_NFX1"/>
    <property type="match status" value="1"/>
</dbReference>
<feature type="compositionally biased region" description="Low complexity" evidence="6">
    <location>
        <begin position="1052"/>
        <end position="1071"/>
    </location>
</feature>
<dbReference type="InterPro" id="IPR041627">
    <property type="entry name" value="AAA_lid_6"/>
</dbReference>
<dbReference type="InterPro" id="IPR041677">
    <property type="entry name" value="DNA2/NAM7_AAA_11"/>
</dbReference>
<feature type="compositionally biased region" description="Polar residues" evidence="6">
    <location>
        <begin position="1964"/>
        <end position="1977"/>
    </location>
</feature>
<accession>A0AAN6LQ59</accession>
<dbReference type="Gene3D" id="1.10.8.60">
    <property type="match status" value="2"/>
</dbReference>
<dbReference type="GO" id="GO:0016887">
    <property type="term" value="F:ATP hydrolysis activity"/>
    <property type="evidence" value="ECO:0007669"/>
    <property type="project" value="InterPro"/>
</dbReference>
<feature type="domain" description="AAA+ ATPase" evidence="7">
    <location>
        <begin position="1155"/>
        <end position="1291"/>
    </location>
</feature>
<evidence type="ECO:0000256" key="5">
    <source>
        <dbReference type="SAM" id="Coils"/>
    </source>
</evidence>
<dbReference type="InterPro" id="IPR041679">
    <property type="entry name" value="DNA2/NAM7-like_C"/>
</dbReference>
<dbReference type="GO" id="GO:0005524">
    <property type="term" value="F:ATP binding"/>
    <property type="evidence" value="ECO:0007669"/>
    <property type="project" value="UniProtKB-KW"/>
</dbReference>
<evidence type="ECO:0000256" key="6">
    <source>
        <dbReference type="SAM" id="MobiDB-lite"/>
    </source>
</evidence>
<dbReference type="EMBL" id="WVTA01000015">
    <property type="protein sequence ID" value="KAK3201794.1"/>
    <property type="molecule type" value="Genomic_DNA"/>
</dbReference>
<keyword evidence="3" id="KW-0347">Helicase</keyword>
<dbReference type="CDD" id="cd00009">
    <property type="entry name" value="AAA"/>
    <property type="match status" value="3"/>
</dbReference>
<proteinExistence type="inferred from homology"/>
<feature type="compositionally biased region" description="Pro residues" evidence="6">
    <location>
        <begin position="2220"/>
        <end position="2231"/>
    </location>
</feature>
<evidence type="ECO:0000256" key="3">
    <source>
        <dbReference type="ARBA" id="ARBA00022806"/>
    </source>
</evidence>
<dbReference type="FunFam" id="3.40.50.300:FF:001660">
    <property type="entry name" value="NF-X1 finger and helicase protein, putative"/>
    <property type="match status" value="1"/>
</dbReference>
<evidence type="ECO:0000313" key="8">
    <source>
        <dbReference type="EMBL" id="KAK3201794.1"/>
    </source>
</evidence>
<dbReference type="PANTHER" id="PTHR43392:SF2">
    <property type="entry name" value="AAA-TYPE ATPASE FAMILY PROTEIN _ ANKYRIN REPEAT FAMILY PROTEIN"/>
    <property type="match status" value="1"/>
</dbReference>
<name>A0AAN6LQ59_9PLEO</name>
<evidence type="ECO:0000259" key="7">
    <source>
        <dbReference type="SMART" id="SM00382"/>
    </source>
</evidence>
<keyword evidence="9" id="KW-1185">Reference proteome</keyword>
<dbReference type="Pfam" id="PF17866">
    <property type="entry name" value="AAA_lid_6"/>
    <property type="match status" value="1"/>
</dbReference>
<feature type="compositionally biased region" description="Polar residues" evidence="6">
    <location>
        <begin position="2170"/>
        <end position="2184"/>
    </location>
</feature>
<dbReference type="Pfam" id="PF13086">
    <property type="entry name" value="AAA_11"/>
    <property type="match status" value="1"/>
</dbReference>
<dbReference type="PRINTS" id="PR00819">
    <property type="entry name" value="CBXCFQXSUPER"/>
</dbReference>
<feature type="region of interest" description="Disordered" evidence="6">
    <location>
        <begin position="1003"/>
        <end position="1094"/>
    </location>
</feature>
<dbReference type="Pfam" id="PF00004">
    <property type="entry name" value="AAA"/>
    <property type="match status" value="3"/>
</dbReference>
<dbReference type="Pfam" id="PF13087">
    <property type="entry name" value="AAA_12"/>
    <property type="match status" value="1"/>
</dbReference>
<evidence type="ECO:0000256" key="1">
    <source>
        <dbReference type="ARBA" id="ARBA00010378"/>
    </source>
</evidence>
<keyword evidence="3" id="KW-0378">Hydrolase</keyword>
<feature type="compositionally biased region" description="Polar residues" evidence="6">
    <location>
        <begin position="1034"/>
        <end position="1043"/>
    </location>
</feature>
<dbReference type="SUPFAM" id="SSF52540">
    <property type="entry name" value="P-loop containing nucleoside triphosphate hydrolases"/>
    <property type="match status" value="4"/>
</dbReference>
<dbReference type="InterPro" id="IPR050773">
    <property type="entry name" value="CbxX/CfxQ_RuBisCO_ESX"/>
</dbReference>
<evidence type="ECO:0000256" key="2">
    <source>
        <dbReference type="ARBA" id="ARBA00022741"/>
    </source>
</evidence>
<dbReference type="FunFam" id="1.10.8.60:FF:000160">
    <property type="entry name" value="WGS project CABT00000000 data, contig 2.55"/>
    <property type="match status" value="1"/>
</dbReference>
<dbReference type="GO" id="GO:0004386">
    <property type="term" value="F:helicase activity"/>
    <property type="evidence" value="ECO:0007669"/>
    <property type="project" value="InterPro"/>
</dbReference>
<keyword evidence="4" id="KW-0067">ATP-binding</keyword>
<keyword evidence="5" id="KW-0175">Coiled coil</keyword>
<evidence type="ECO:0000313" key="9">
    <source>
        <dbReference type="Proteomes" id="UP001280581"/>
    </source>
</evidence>
<dbReference type="FunFam" id="3.40.50.300:FF:000216">
    <property type="entry name" value="Type VII secretion ATPase EccA"/>
    <property type="match status" value="3"/>
</dbReference>
<feature type="compositionally biased region" description="Low complexity" evidence="6">
    <location>
        <begin position="1978"/>
        <end position="1992"/>
    </location>
</feature>
<feature type="compositionally biased region" description="Basic and acidic residues" evidence="6">
    <location>
        <begin position="1994"/>
        <end position="2007"/>
    </location>
</feature>
<dbReference type="SMART" id="SM00382">
    <property type="entry name" value="AAA"/>
    <property type="match status" value="3"/>
</dbReference>
<dbReference type="Proteomes" id="UP001280581">
    <property type="component" value="Unassembled WGS sequence"/>
</dbReference>
<dbReference type="CDD" id="cd18808">
    <property type="entry name" value="SF1_C_Upf1"/>
    <property type="match status" value="1"/>
</dbReference>
<feature type="domain" description="AAA+ ATPase" evidence="7">
    <location>
        <begin position="1433"/>
        <end position="1578"/>
    </location>
</feature>
<dbReference type="InterPro" id="IPR000641">
    <property type="entry name" value="CbxX/CfxQ"/>
</dbReference>
<organism evidence="8 9">
    <name type="scientific">Pseudopithomyces chartarum</name>
    <dbReference type="NCBI Taxonomy" id="1892770"/>
    <lineage>
        <taxon>Eukaryota</taxon>
        <taxon>Fungi</taxon>
        <taxon>Dikarya</taxon>
        <taxon>Ascomycota</taxon>
        <taxon>Pezizomycotina</taxon>
        <taxon>Dothideomycetes</taxon>
        <taxon>Pleosporomycetidae</taxon>
        <taxon>Pleosporales</taxon>
        <taxon>Massarineae</taxon>
        <taxon>Didymosphaeriaceae</taxon>
        <taxon>Pseudopithomyces</taxon>
    </lineage>
</organism>
<dbReference type="InterPro" id="IPR003593">
    <property type="entry name" value="AAA+_ATPase"/>
</dbReference>
<feature type="coiled-coil region" evidence="5">
    <location>
        <begin position="2056"/>
        <end position="2125"/>
    </location>
</feature>
<gene>
    <name evidence="8" type="ORF">GRF29_164g676999</name>
</gene>
<dbReference type="InterPro" id="IPR003959">
    <property type="entry name" value="ATPase_AAA_core"/>
</dbReference>
<feature type="domain" description="AAA+ ATPase" evidence="7">
    <location>
        <begin position="1707"/>
        <end position="1844"/>
    </location>
</feature>
<dbReference type="InterPro" id="IPR047187">
    <property type="entry name" value="SF1_C_Upf1"/>
</dbReference>
<comment type="caution">
    <text evidence="8">The sequence shown here is derived from an EMBL/GenBank/DDBJ whole genome shotgun (WGS) entry which is preliminary data.</text>
</comment>
<evidence type="ECO:0000256" key="4">
    <source>
        <dbReference type="ARBA" id="ARBA00022840"/>
    </source>
</evidence>
<protein>
    <recommendedName>
        <fullName evidence="7">AAA+ ATPase domain-containing protein</fullName>
    </recommendedName>
</protein>
<comment type="similarity">
    <text evidence="1">Belongs to the CbxX/CfxQ family.</text>
</comment>
<reference evidence="8 9" key="1">
    <citation type="submission" date="2021-02" db="EMBL/GenBank/DDBJ databases">
        <title>Genome assembly of Pseudopithomyces chartarum.</title>
        <authorList>
            <person name="Jauregui R."/>
            <person name="Singh J."/>
            <person name="Voisey C."/>
        </authorList>
    </citation>
    <scope>NUCLEOTIDE SEQUENCE [LARGE SCALE GENOMIC DNA]</scope>
    <source>
        <strain evidence="8 9">AGR01</strain>
    </source>
</reference>
<dbReference type="FunFam" id="1.10.8.60:FF:000159">
    <property type="entry name" value="p-loop containing nucleoside triphosphate hydrolase protein"/>
    <property type="match status" value="1"/>
</dbReference>